<evidence type="ECO:0000313" key="4">
    <source>
        <dbReference type="Proteomes" id="UP000295444"/>
    </source>
</evidence>
<keyword evidence="2" id="KW-0812">Transmembrane</keyword>
<evidence type="ECO:0000313" key="3">
    <source>
        <dbReference type="EMBL" id="TDQ05150.1"/>
    </source>
</evidence>
<evidence type="ECO:0000256" key="1">
    <source>
        <dbReference type="SAM" id="MobiDB-lite"/>
    </source>
</evidence>
<keyword evidence="4" id="KW-1185">Reference proteome</keyword>
<feature type="region of interest" description="Disordered" evidence="1">
    <location>
        <begin position="163"/>
        <end position="202"/>
    </location>
</feature>
<feature type="region of interest" description="Disordered" evidence="1">
    <location>
        <begin position="64"/>
        <end position="120"/>
    </location>
</feature>
<dbReference type="Proteomes" id="UP000295444">
    <property type="component" value="Unassembled WGS sequence"/>
</dbReference>
<feature type="compositionally biased region" description="Basic residues" evidence="1">
    <location>
        <begin position="90"/>
        <end position="105"/>
    </location>
</feature>
<protein>
    <submittedName>
        <fullName evidence="3">Uncharacterized protein</fullName>
    </submittedName>
</protein>
<proteinExistence type="predicted"/>
<dbReference type="AlphaFoldDB" id="A0A4R6SNK1"/>
<keyword evidence="2" id="KW-0472">Membrane</keyword>
<comment type="caution">
    <text evidence="3">The sequence shown here is derived from an EMBL/GenBank/DDBJ whole genome shotgun (WGS) entry which is preliminary data.</text>
</comment>
<name>A0A4R6SNK1_LABRH</name>
<gene>
    <name evidence="3" type="ORF">EV186_1011116</name>
</gene>
<accession>A0A4R6SNK1</accession>
<dbReference type="RefSeq" id="WP_133847951.1">
    <property type="nucleotide sequence ID" value="NZ_SNXZ01000001.1"/>
</dbReference>
<reference evidence="3 4" key="1">
    <citation type="submission" date="2019-03" db="EMBL/GenBank/DDBJ databases">
        <title>Genomic Encyclopedia of Type Strains, Phase IV (KMG-IV): sequencing the most valuable type-strain genomes for metagenomic binning, comparative biology and taxonomic classification.</title>
        <authorList>
            <person name="Goeker M."/>
        </authorList>
    </citation>
    <scope>NUCLEOTIDE SEQUENCE [LARGE SCALE GENOMIC DNA]</scope>
    <source>
        <strain evidence="3 4">DSM 45361</strain>
    </source>
</reference>
<organism evidence="3 4">
    <name type="scientific">Labedaea rhizosphaerae</name>
    <dbReference type="NCBI Taxonomy" id="598644"/>
    <lineage>
        <taxon>Bacteria</taxon>
        <taxon>Bacillati</taxon>
        <taxon>Actinomycetota</taxon>
        <taxon>Actinomycetes</taxon>
        <taxon>Pseudonocardiales</taxon>
        <taxon>Pseudonocardiaceae</taxon>
        <taxon>Labedaea</taxon>
    </lineage>
</organism>
<sequence length="202" mass="21403">MTRAQTAEKAARKGVLAVRRGVDRAKQAGVEAAAVAEQKLTERGIAPQQLASALAEGADVARKEAAKTTRRTRKKLVAKAKTTRKDLAKAAKKARKDAGKARKKGKGSDLAKQAMATAKQLRADAKAAAVNAKKAKKENKRRKWPWMVGLAAVAAGAAYVLRSKPEPQAPEPKPAPKASDAPRPAAERNGQHVPSSPVSEKK</sequence>
<feature type="transmembrane region" description="Helical" evidence="2">
    <location>
        <begin position="144"/>
        <end position="161"/>
    </location>
</feature>
<keyword evidence="2" id="KW-1133">Transmembrane helix</keyword>
<feature type="compositionally biased region" description="Basic residues" evidence="1">
    <location>
        <begin position="68"/>
        <end position="82"/>
    </location>
</feature>
<dbReference type="EMBL" id="SNXZ01000001">
    <property type="protein sequence ID" value="TDQ05150.1"/>
    <property type="molecule type" value="Genomic_DNA"/>
</dbReference>
<feature type="compositionally biased region" description="Polar residues" evidence="1">
    <location>
        <begin position="192"/>
        <end position="202"/>
    </location>
</feature>
<evidence type="ECO:0000256" key="2">
    <source>
        <dbReference type="SAM" id="Phobius"/>
    </source>
</evidence>